<evidence type="ECO:0000313" key="10">
    <source>
        <dbReference type="EMBL" id="MPN02610.1"/>
    </source>
</evidence>
<evidence type="ECO:0000256" key="7">
    <source>
        <dbReference type="ARBA" id="ARBA00022833"/>
    </source>
</evidence>
<protein>
    <recommendedName>
        <fullName evidence="3">Cysteine--tRNA ligase</fullName>
    </recommendedName>
</protein>
<feature type="domain" description="Cysteinyl-tRNA synthetase class Ia DALR" evidence="9">
    <location>
        <begin position="86"/>
        <end position="151"/>
    </location>
</feature>
<dbReference type="SUPFAM" id="SSF52374">
    <property type="entry name" value="Nucleotidylyl transferase"/>
    <property type="match status" value="1"/>
</dbReference>
<dbReference type="GO" id="GO:0006423">
    <property type="term" value="P:cysteinyl-tRNA aminoacylation"/>
    <property type="evidence" value="ECO:0007669"/>
    <property type="project" value="InterPro"/>
</dbReference>
<evidence type="ECO:0000256" key="8">
    <source>
        <dbReference type="ARBA" id="ARBA00022840"/>
    </source>
</evidence>
<reference evidence="10" key="1">
    <citation type="submission" date="2019-08" db="EMBL/GenBank/DDBJ databases">
        <authorList>
            <person name="Kucharzyk K."/>
            <person name="Murdoch R.W."/>
            <person name="Higgins S."/>
            <person name="Loffler F."/>
        </authorList>
    </citation>
    <scope>NUCLEOTIDE SEQUENCE</scope>
</reference>
<dbReference type="Pfam" id="PF09190">
    <property type="entry name" value="DALR_2"/>
    <property type="match status" value="1"/>
</dbReference>
<dbReference type="GO" id="GO:0005829">
    <property type="term" value="C:cytosol"/>
    <property type="evidence" value="ECO:0007669"/>
    <property type="project" value="TreeGrafter"/>
</dbReference>
<dbReference type="InterPro" id="IPR032678">
    <property type="entry name" value="tRNA-synt_1_cat_dom"/>
</dbReference>
<evidence type="ECO:0000256" key="6">
    <source>
        <dbReference type="ARBA" id="ARBA00022741"/>
    </source>
</evidence>
<evidence type="ECO:0000256" key="1">
    <source>
        <dbReference type="ARBA" id="ARBA00001947"/>
    </source>
</evidence>
<name>A0A645EML5_9ZZZZ</name>
<evidence type="ECO:0000256" key="5">
    <source>
        <dbReference type="ARBA" id="ARBA00022723"/>
    </source>
</evidence>
<dbReference type="InterPro" id="IPR056411">
    <property type="entry name" value="CysS_C"/>
</dbReference>
<keyword evidence="5" id="KW-0479">Metal-binding</keyword>
<dbReference type="PANTHER" id="PTHR10890">
    <property type="entry name" value="CYSTEINYL-TRNA SYNTHETASE"/>
    <property type="match status" value="1"/>
</dbReference>
<dbReference type="Gene3D" id="3.40.50.620">
    <property type="entry name" value="HUPs"/>
    <property type="match status" value="1"/>
</dbReference>
<dbReference type="Pfam" id="PF01406">
    <property type="entry name" value="tRNA-synt_1e"/>
    <property type="match status" value="1"/>
</dbReference>
<dbReference type="InterPro" id="IPR009080">
    <property type="entry name" value="tRNAsynth_Ia_anticodon-bd"/>
</dbReference>
<accession>A0A645EML5</accession>
<evidence type="ECO:0000256" key="3">
    <source>
        <dbReference type="ARBA" id="ARBA00014738"/>
    </source>
</evidence>
<comment type="cofactor">
    <cofactor evidence="1">
        <name>Zn(2+)</name>
        <dbReference type="ChEBI" id="CHEBI:29105"/>
    </cofactor>
</comment>
<dbReference type="InterPro" id="IPR014729">
    <property type="entry name" value="Rossmann-like_a/b/a_fold"/>
</dbReference>
<dbReference type="GO" id="GO:0005524">
    <property type="term" value="F:ATP binding"/>
    <property type="evidence" value="ECO:0007669"/>
    <property type="project" value="UniProtKB-KW"/>
</dbReference>
<dbReference type="GO" id="GO:0046872">
    <property type="term" value="F:metal ion binding"/>
    <property type="evidence" value="ECO:0007669"/>
    <property type="project" value="UniProtKB-KW"/>
</dbReference>
<dbReference type="SMART" id="SM00840">
    <property type="entry name" value="DALR_2"/>
    <property type="match status" value="1"/>
</dbReference>
<keyword evidence="4 10" id="KW-0436">Ligase</keyword>
<sequence length="202" mass="22456">MSKSLGNFLTVRDVSQKVNPLVLRFFLASVHYRSPLNFSPEGLEQAKAALERLNNCYADMLFALENRAAGEADEALRAAVKGSEEGFTAAMDDDFNAAGAVGCIFEMVRAVNVHLTEHQEIDKEALTEAKALFEKTDNILGYLYEEKEAGDEESEIDALVAERTEARKAKNFKRSDEIRDLLAAKGVVIEDTPQGPRWKRTL</sequence>
<dbReference type="PANTHER" id="PTHR10890:SF3">
    <property type="entry name" value="CYSTEINE--TRNA LIGASE, CYTOPLASMIC"/>
    <property type="match status" value="1"/>
</dbReference>
<dbReference type="EMBL" id="VSSQ01048565">
    <property type="protein sequence ID" value="MPN02610.1"/>
    <property type="molecule type" value="Genomic_DNA"/>
</dbReference>
<dbReference type="Pfam" id="PF23493">
    <property type="entry name" value="CysS_C"/>
    <property type="match status" value="1"/>
</dbReference>
<organism evidence="10">
    <name type="scientific">bioreactor metagenome</name>
    <dbReference type="NCBI Taxonomy" id="1076179"/>
    <lineage>
        <taxon>unclassified sequences</taxon>
        <taxon>metagenomes</taxon>
        <taxon>ecological metagenomes</taxon>
    </lineage>
</organism>
<dbReference type="AlphaFoldDB" id="A0A645EML5"/>
<dbReference type="SUPFAM" id="SSF47323">
    <property type="entry name" value="Anticodon-binding domain of a subclass of class I aminoacyl-tRNA synthetases"/>
    <property type="match status" value="1"/>
</dbReference>
<keyword evidence="8" id="KW-0067">ATP-binding</keyword>
<keyword evidence="7" id="KW-0862">Zinc</keyword>
<evidence type="ECO:0000256" key="2">
    <source>
        <dbReference type="ARBA" id="ARBA00004496"/>
    </source>
</evidence>
<evidence type="ECO:0000256" key="4">
    <source>
        <dbReference type="ARBA" id="ARBA00022598"/>
    </source>
</evidence>
<evidence type="ECO:0000259" key="9">
    <source>
        <dbReference type="SMART" id="SM00840"/>
    </source>
</evidence>
<gene>
    <name evidence="10" type="primary">cysS_41</name>
    <name evidence="10" type="ORF">SDC9_149826</name>
</gene>
<comment type="caution">
    <text evidence="10">The sequence shown here is derived from an EMBL/GenBank/DDBJ whole genome shotgun (WGS) entry which is preliminary data.</text>
</comment>
<proteinExistence type="predicted"/>
<dbReference type="InterPro" id="IPR015273">
    <property type="entry name" value="Cys-tRNA-synt_Ia_DALR"/>
</dbReference>
<dbReference type="GO" id="GO:0004817">
    <property type="term" value="F:cysteine-tRNA ligase activity"/>
    <property type="evidence" value="ECO:0007669"/>
    <property type="project" value="InterPro"/>
</dbReference>
<comment type="subcellular location">
    <subcellularLocation>
        <location evidence="2">Cytoplasm</location>
    </subcellularLocation>
</comment>
<dbReference type="InterPro" id="IPR024909">
    <property type="entry name" value="Cys-tRNA/MSH_ligase"/>
</dbReference>
<dbReference type="Gene3D" id="1.20.120.1910">
    <property type="entry name" value="Cysteine-tRNA ligase, C-terminal anti-codon recognition domain"/>
    <property type="match status" value="1"/>
</dbReference>
<keyword evidence="6" id="KW-0547">Nucleotide-binding</keyword>